<dbReference type="PANTHER" id="PTHR40465">
    <property type="entry name" value="CHROMOSOME 1, WHOLE GENOME SHOTGUN SEQUENCE"/>
    <property type="match status" value="1"/>
</dbReference>
<organism evidence="3 4">
    <name type="scientific">Somion occarium</name>
    <dbReference type="NCBI Taxonomy" id="3059160"/>
    <lineage>
        <taxon>Eukaryota</taxon>
        <taxon>Fungi</taxon>
        <taxon>Dikarya</taxon>
        <taxon>Basidiomycota</taxon>
        <taxon>Agaricomycotina</taxon>
        <taxon>Agaricomycetes</taxon>
        <taxon>Polyporales</taxon>
        <taxon>Cerrenaceae</taxon>
        <taxon>Somion</taxon>
    </lineage>
</organism>
<evidence type="ECO:0000313" key="4">
    <source>
        <dbReference type="Proteomes" id="UP001497453"/>
    </source>
</evidence>
<evidence type="ECO:0000259" key="2">
    <source>
        <dbReference type="Pfam" id="PF20152"/>
    </source>
</evidence>
<feature type="transmembrane region" description="Helical" evidence="1">
    <location>
        <begin position="91"/>
        <end position="113"/>
    </location>
</feature>
<reference evidence="4" key="1">
    <citation type="submission" date="2024-04" db="EMBL/GenBank/DDBJ databases">
        <authorList>
            <person name="Shaw F."/>
            <person name="Minotto A."/>
        </authorList>
    </citation>
    <scope>NUCLEOTIDE SEQUENCE [LARGE SCALE GENOMIC DNA]</scope>
</reference>
<feature type="transmembrane region" description="Helical" evidence="1">
    <location>
        <begin position="21"/>
        <end position="42"/>
    </location>
</feature>
<feature type="domain" description="DUF6534" evidence="2">
    <location>
        <begin position="172"/>
        <end position="257"/>
    </location>
</feature>
<proteinExistence type="predicted"/>
<feature type="transmembrane region" description="Helical" evidence="1">
    <location>
        <begin position="54"/>
        <end position="71"/>
    </location>
</feature>
<dbReference type="EMBL" id="OZ037948">
    <property type="protein sequence ID" value="CAL1709842.1"/>
    <property type="molecule type" value="Genomic_DNA"/>
</dbReference>
<dbReference type="Proteomes" id="UP001497453">
    <property type="component" value="Chromosome 5"/>
</dbReference>
<evidence type="ECO:0000313" key="3">
    <source>
        <dbReference type="EMBL" id="CAL1709842.1"/>
    </source>
</evidence>
<accession>A0ABP1DSQ7</accession>
<protein>
    <recommendedName>
        <fullName evidence="2">DUF6534 domain-containing protein</fullName>
    </recommendedName>
</protein>
<dbReference type="PANTHER" id="PTHR40465:SF1">
    <property type="entry name" value="DUF6534 DOMAIN-CONTAINING PROTEIN"/>
    <property type="match status" value="1"/>
</dbReference>
<feature type="transmembrane region" description="Helical" evidence="1">
    <location>
        <begin position="166"/>
        <end position="187"/>
    </location>
</feature>
<keyword evidence="1" id="KW-1133">Transmembrane helix</keyword>
<name>A0ABP1DSQ7_9APHY</name>
<dbReference type="InterPro" id="IPR045339">
    <property type="entry name" value="DUF6534"/>
</dbReference>
<feature type="transmembrane region" description="Helical" evidence="1">
    <location>
        <begin position="203"/>
        <end position="226"/>
    </location>
</feature>
<keyword evidence="1" id="KW-0812">Transmembrane</keyword>
<keyword evidence="4" id="KW-1185">Reference proteome</keyword>
<evidence type="ECO:0000256" key="1">
    <source>
        <dbReference type="SAM" id="Phobius"/>
    </source>
</evidence>
<dbReference type="Pfam" id="PF20152">
    <property type="entry name" value="DUF6534"/>
    <property type="match status" value="1"/>
</dbReference>
<keyword evidence="1" id="KW-0472">Membrane</keyword>
<feature type="transmembrane region" description="Helical" evidence="1">
    <location>
        <begin position="232"/>
        <end position="253"/>
    </location>
</feature>
<feature type="transmembrane region" description="Helical" evidence="1">
    <location>
        <begin position="125"/>
        <end position="146"/>
    </location>
</feature>
<sequence length="305" mass="33507">MDQVACVNLIPNWNLIAGPPLVGYILNTLFMGMLVVQVYYYYLCFPTDKIQYKILVYSMLIIEIVQSALMGKDVYDNNVTLWASNKSWTTFGTTWFSFSILCGVIATTVQLVFANRLWILSKSRILTGIVVFLAVAQGAAAVATGIKMKIVPAFLDQSAIFPYRTSWLVLSAADDIIIATAMTYYLLKAKTGIKSTDAMIDRLVFLVIETGTATAVTAILDIALFLGRNKTTLYGAAGAFLTKLYSNTLLVGLNNRAIARKTRIFQTASDDTAVEDLKASDVVHVRGFHNTDTTVDSIGMKEISV</sequence>
<gene>
    <name evidence="3" type="ORF">GFSPODELE1_LOCUS7523</name>
</gene>